<keyword evidence="2" id="KW-1185">Reference proteome</keyword>
<proteinExistence type="predicted"/>
<evidence type="ECO:0000313" key="2">
    <source>
        <dbReference type="Proteomes" id="UP000237319"/>
    </source>
</evidence>
<accession>A0A2S5CXB7</accession>
<evidence type="ECO:0008006" key="3">
    <source>
        <dbReference type="Google" id="ProtNLM"/>
    </source>
</evidence>
<reference evidence="1 2" key="1">
    <citation type="submission" date="2017-11" db="EMBL/GenBank/DDBJ databases">
        <title>Genome sequence of Lysinibacillus sphaericus, a lignin-degrading bacteria isolated from municipal solid waste soil.</title>
        <authorList>
            <person name="Persinoti G.F."/>
            <person name="Paixao D.A."/>
            <person name="Bugg T.D."/>
            <person name="Squina F.M."/>
        </authorList>
    </citation>
    <scope>NUCLEOTIDE SEQUENCE [LARGE SCALE GENOMIC DNA]</scope>
    <source>
        <strain evidence="1 2">A1</strain>
    </source>
</reference>
<name>A0A2S5CXB7_LYSSH</name>
<dbReference type="AlphaFoldDB" id="A0A2S5CXB7"/>
<protein>
    <recommendedName>
        <fullName evidence="3">DNA-binding protein</fullName>
    </recommendedName>
</protein>
<dbReference type="Proteomes" id="UP000237319">
    <property type="component" value="Unassembled WGS sequence"/>
</dbReference>
<gene>
    <name evidence="1" type="ORF">LYSIN_00213</name>
</gene>
<organism evidence="1 2">
    <name type="scientific">Lysinibacillus sphaericus</name>
    <name type="common">Bacillus sphaericus</name>
    <dbReference type="NCBI Taxonomy" id="1421"/>
    <lineage>
        <taxon>Bacteria</taxon>
        <taxon>Bacillati</taxon>
        <taxon>Bacillota</taxon>
        <taxon>Bacilli</taxon>
        <taxon>Bacillales</taxon>
        <taxon>Bacillaceae</taxon>
        <taxon>Lysinibacillus</taxon>
    </lineage>
</organism>
<evidence type="ECO:0000313" key="1">
    <source>
        <dbReference type="EMBL" id="POZ55430.1"/>
    </source>
</evidence>
<sequence length="81" mass="9431">MNMSYTVEQVSRVLNRLNMGFTTESAKRLVNRKLKKVERPSHHYNTSFNYLVDVQSLEEYLINECRLDANLVHSAVYGGNH</sequence>
<dbReference type="EMBL" id="PGLV01000001">
    <property type="protein sequence ID" value="POZ55430.1"/>
    <property type="molecule type" value="Genomic_DNA"/>
</dbReference>
<comment type="caution">
    <text evidence="1">The sequence shown here is derived from an EMBL/GenBank/DDBJ whole genome shotgun (WGS) entry which is preliminary data.</text>
</comment>
<dbReference type="RefSeq" id="WP_103976111.1">
    <property type="nucleotide sequence ID" value="NZ_PGLV01000001.1"/>
</dbReference>